<keyword evidence="6 11" id="KW-0472">Membrane</keyword>
<dbReference type="PRINTS" id="PR01463">
    <property type="entry name" value="EAGCHANLFMLY"/>
</dbReference>
<dbReference type="PROSITE" id="PS00889">
    <property type="entry name" value="CNMP_BINDING_2"/>
    <property type="match status" value="1"/>
</dbReference>
<evidence type="ECO:0000256" key="3">
    <source>
        <dbReference type="ARBA" id="ARBA00022692"/>
    </source>
</evidence>
<evidence type="ECO:0000256" key="9">
    <source>
        <dbReference type="ARBA" id="ARBA00034430"/>
    </source>
</evidence>
<evidence type="ECO:0000313" key="13">
    <source>
        <dbReference type="Ensembl" id="ENSPCEP00000004472.1"/>
    </source>
</evidence>
<dbReference type="InterPro" id="IPR018490">
    <property type="entry name" value="cNMP-bd_dom_sf"/>
</dbReference>
<dbReference type="InterPro" id="IPR032406">
    <property type="entry name" value="CLZ_dom"/>
</dbReference>
<dbReference type="SUPFAM" id="SSF81324">
    <property type="entry name" value="Voltage-gated potassium channels"/>
    <property type="match status" value="1"/>
</dbReference>
<dbReference type="Gene3D" id="1.10.287.70">
    <property type="match status" value="1"/>
</dbReference>
<keyword evidence="3 11" id="KW-0812">Transmembrane</keyword>
<dbReference type="InterPro" id="IPR005821">
    <property type="entry name" value="Ion_trans_dom"/>
</dbReference>
<dbReference type="Gene3D" id="1.20.5.300">
    <property type="match status" value="1"/>
</dbReference>
<dbReference type="GO" id="GO:0005886">
    <property type="term" value="C:plasma membrane"/>
    <property type="evidence" value="ECO:0007669"/>
    <property type="project" value="TreeGrafter"/>
</dbReference>
<dbReference type="SUPFAM" id="SSF51206">
    <property type="entry name" value="cAMP-binding domain-like"/>
    <property type="match status" value="1"/>
</dbReference>
<dbReference type="PANTHER" id="PTHR45638:SF2">
    <property type="entry name" value="CYCLIC NUCLEOTIDE-GATED CATION CHANNEL ALPHA-4"/>
    <property type="match status" value="1"/>
</dbReference>
<accession>A0A8C8RFD1</accession>
<evidence type="ECO:0000256" key="7">
    <source>
        <dbReference type="ARBA" id="ARBA00023286"/>
    </source>
</evidence>
<comment type="subcellular location">
    <subcellularLocation>
        <location evidence="1">Membrane</location>
        <topology evidence="1">Multi-pass membrane protein</topology>
    </subcellularLocation>
</comment>
<dbReference type="PROSITE" id="PS00888">
    <property type="entry name" value="CNMP_BINDING_1"/>
    <property type="match status" value="1"/>
</dbReference>
<reference evidence="13" key="2">
    <citation type="submission" date="2025-09" db="UniProtKB">
        <authorList>
            <consortium name="Ensembl"/>
        </authorList>
    </citation>
    <scope>IDENTIFICATION</scope>
</reference>
<dbReference type="Gene3D" id="1.10.287.630">
    <property type="entry name" value="Helix hairpin bin"/>
    <property type="match status" value="1"/>
</dbReference>
<keyword evidence="7" id="KW-1071">Ligand-gated ion channel</keyword>
<evidence type="ECO:0000256" key="2">
    <source>
        <dbReference type="ARBA" id="ARBA00022448"/>
    </source>
</evidence>
<evidence type="ECO:0000256" key="8">
    <source>
        <dbReference type="ARBA" id="ARBA00023303"/>
    </source>
</evidence>
<reference evidence="13" key="1">
    <citation type="submission" date="2025-08" db="UniProtKB">
        <authorList>
            <consortium name="Ensembl"/>
        </authorList>
    </citation>
    <scope>IDENTIFICATION</scope>
</reference>
<dbReference type="InterPro" id="IPR003938">
    <property type="entry name" value="K_chnl_volt-dep_EAG/ELK/ERG"/>
</dbReference>
<keyword evidence="5" id="KW-0406">Ion transport</keyword>
<dbReference type="Pfam" id="PF16526">
    <property type="entry name" value="CLZ"/>
    <property type="match status" value="1"/>
</dbReference>
<dbReference type="GO" id="GO:0030553">
    <property type="term" value="F:cGMP binding"/>
    <property type="evidence" value="ECO:0007669"/>
    <property type="project" value="TreeGrafter"/>
</dbReference>
<evidence type="ECO:0000259" key="12">
    <source>
        <dbReference type="PROSITE" id="PS50042"/>
    </source>
</evidence>
<name>A0A8C8RFD1_9SAUR</name>
<keyword evidence="8" id="KW-0407">Ion channel</keyword>
<evidence type="ECO:0000256" key="6">
    <source>
        <dbReference type="ARBA" id="ARBA00023136"/>
    </source>
</evidence>
<evidence type="ECO:0000256" key="11">
    <source>
        <dbReference type="SAM" id="Phobius"/>
    </source>
</evidence>
<comment type="catalytic activity">
    <reaction evidence="9">
        <text>K(+)(in) = K(+)(out)</text>
        <dbReference type="Rhea" id="RHEA:29463"/>
        <dbReference type="ChEBI" id="CHEBI:29103"/>
    </reaction>
</comment>
<proteinExistence type="predicted"/>
<dbReference type="FunFam" id="2.60.120.10:FF:000046">
    <property type="entry name" value="Cyclic nucleotide-gated cation channel alpha-4"/>
    <property type="match status" value="1"/>
</dbReference>
<keyword evidence="2" id="KW-0813">Transport</keyword>
<sequence length="675" mass="74721">MRGPCVGPGPATDGGLGPRALPALLMGPASRGTRRGGHGRQGPSGLDQSHASSNVPGLTPAAARAHPEGAGRQSHHCSCHGINPRPRVPAPPSPECHSPGPNTAVLPPAPLCGSPPVSAPQHSVPHANTHMLTALPPSRSSPPRAWILDPSGDLFYWWLNIMVIPVMYNWIILVLRSCFPDVQQQYLPVWLALDYLCDLLYLMDIAVRFYTGFLEQGILIQDRAQISQRCRRSARLLWDVASVLPTDLLYLWLGLHVPALRANRLLRTPRLLEAFDRRETRTAHPHAFRIAKLMLYVFVAIHWTSCGYFALSGAIGYGADAWVYPNHSLAGFARPRRQYLYSFYFSTLILTTVGNTPDPQRQEEFLFMTAGFLLAVMGFATIMGSMSSVISTMSTADAAFYPDGERVKGYLQLHRVGRQLEHRVAGWHQHLRLNRKMTNELEILQHLPERLRAEVAVSVHLPTLRKVQLFQSCEQSLLEELVLKLRPQVYSPGEYVCRKGDIGREMYFIREGQLAVVGDDGVTQYAVLGEGLYFGEISIINIKGNKSGNRRTANIKSIGYSDLFRLSKEDLQEVLAEFPSAKAMLEAKGREILLKMGKLDESAEAAEAVQQEAAEQRTGALEDAVDALQTQVARLLAELESSAFKLALRIERLEWQTRGWAGPGEGEPQGAGRSL</sequence>
<dbReference type="GO" id="GO:0017071">
    <property type="term" value="C:intracellular cyclic nucleotide activated cation channel complex"/>
    <property type="evidence" value="ECO:0007669"/>
    <property type="project" value="TreeGrafter"/>
</dbReference>
<keyword evidence="4 11" id="KW-1133">Transmembrane helix</keyword>
<feature type="compositionally biased region" description="Polar residues" evidence="10">
    <location>
        <begin position="46"/>
        <end position="56"/>
    </location>
</feature>
<keyword evidence="14" id="KW-1185">Reference proteome</keyword>
<dbReference type="PANTHER" id="PTHR45638">
    <property type="entry name" value="CYCLIC NUCLEOTIDE-GATED CATION CHANNEL SUBUNIT A"/>
    <property type="match status" value="1"/>
</dbReference>
<feature type="region of interest" description="Disordered" evidence="10">
    <location>
        <begin position="1"/>
        <end position="102"/>
    </location>
</feature>
<dbReference type="GO" id="GO:0044877">
    <property type="term" value="F:protein-containing complex binding"/>
    <property type="evidence" value="ECO:0007669"/>
    <property type="project" value="TreeGrafter"/>
</dbReference>
<dbReference type="Gene3D" id="2.60.120.10">
    <property type="entry name" value="Jelly Rolls"/>
    <property type="match status" value="1"/>
</dbReference>
<dbReference type="Proteomes" id="UP000694393">
    <property type="component" value="Unplaced"/>
</dbReference>
<dbReference type="InterPro" id="IPR014710">
    <property type="entry name" value="RmlC-like_jellyroll"/>
</dbReference>
<dbReference type="SMART" id="SM00100">
    <property type="entry name" value="cNMP"/>
    <property type="match status" value="1"/>
</dbReference>
<organism evidence="13 14">
    <name type="scientific">Pelusios castaneus</name>
    <name type="common">West African mud turtle</name>
    <dbReference type="NCBI Taxonomy" id="367368"/>
    <lineage>
        <taxon>Eukaryota</taxon>
        <taxon>Metazoa</taxon>
        <taxon>Chordata</taxon>
        <taxon>Craniata</taxon>
        <taxon>Vertebrata</taxon>
        <taxon>Euteleostomi</taxon>
        <taxon>Archelosauria</taxon>
        <taxon>Testudinata</taxon>
        <taxon>Testudines</taxon>
        <taxon>Pleurodira</taxon>
        <taxon>Pelomedusidae</taxon>
        <taxon>Pelusios</taxon>
    </lineage>
</organism>
<feature type="compositionally biased region" description="Low complexity" evidence="10">
    <location>
        <begin position="18"/>
        <end position="31"/>
    </location>
</feature>
<feature type="transmembrane region" description="Helical" evidence="11">
    <location>
        <begin position="154"/>
        <end position="175"/>
    </location>
</feature>
<dbReference type="CDD" id="cd00038">
    <property type="entry name" value="CAP_ED"/>
    <property type="match status" value="1"/>
</dbReference>
<dbReference type="Ensembl" id="ENSPCET00000004620.1">
    <property type="protein sequence ID" value="ENSPCEP00000004472.1"/>
    <property type="gene ID" value="ENSPCEG00000003514.1"/>
</dbReference>
<evidence type="ECO:0000256" key="5">
    <source>
        <dbReference type="ARBA" id="ARBA00023065"/>
    </source>
</evidence>
<evidence type="ECO:0000256" key="4">
    <source>
        <dbReference type="ARBA" id="ARBA00022989"/>
    </source>
</evidence>
<dbReference type="InterPro" id="IPR050866">
    <property type="entry name" value="CNG_cation_channel"/>
</dbReference>
<dbReference type="GO" id="GO:0005249">
    <property type="term" value="F:voltage-gated potassium channel activity"/>
    <property type="evidence" value="ECO:0007669"/>
    <property type="project" value="InterPro"/>
</dbReference>
<evidence type="ECO:0000256" key="1">
    <source>
        <dbReference type="ARBA" id="ARBA00004141"/>
    </source>
</evidence>
<dbReference type="GO" id="GO:0005223">
    <property type="term" value="F:intracellularly cGMP-activated cation channel activity"/>
    <property type="evidence" value="ECO:0007669"/>
    <property type="project" value="TreeGrafter"/>
</dbReference>
<feature type="domain" description="Cyclic nucleotide-binding" evidence="12">
    <location>
        <begin position="469"/>
        <end position="575"/>
    </location>
</feature>
<feature type="transmembrane region" description="Helical" evidence="11">
    <location>
        <begin position="339"/>
        <end position="356"/>
    </location>
</feature>
<evidence type="ECO:0000313" key="14">
    <source>
        <dbReference type="Proteomes" id="UP000694393"/>
    </source>
</evidence>
<dbReference type="AlphaFoldDB" id="A0A8C8RFD1"/>
<dbReference type="InterPro" id="IPR000595">
    <property type="entry name" value="cNMP-bd_dom"/>
</dbReference>
<evidence type="ECO:0000256" key="10">
    <source>
        <dbReference type="SAM" id="MobiDB-lite"/>
    </source>
</evidence>
<feature type="transmembrane region" description="Helical" evidence="11">
    <location>
        <begin position="365"/>
        <end position="386"/>
    </location>
</feature>
<dbReference type="InterPro" id="IPR018488">
    <property type="entry name" value="cNMP-bd_CS"/>
</dbReference>
<dbReference type="GO" id="GO:0005222">
    <property type="term" value="F:intracellularly cAMP-activated cation channel activity"/>
    <property type="evidence" value="ECO:0007669"/>
    <property type="project" value="TreeGrafter"/>
</dbReference>
<protein>
    <submittedName>
        <fullName evidence="13">Cyclic nucleotide gated channel subunit alpha 4</fullName>
    </submittedName>
</protein>
<feature type="transmembrane region" description="Helical" evidence="11">
    <location>
        <begin position="293"/>
        <end position="319"/>
    </location>
</feature>
<dbReference type="Pfam" id="PF00027">
    <property type="entry name" value="cNMP_binding"/>
    <property type="match status" value="1"/>
</dbReference>
<dbReference type="Pfam" id="PF00520">
    <property type="entry name" value="Ion_trans"/>
    <property type="match status" value="1"/>
</dbReference>
<dbReference type="PROSITE" id="PS50042">
    <property type="entry name" value="CNMP_BINDING_3"/>
    <property type="match status" value="1"/>
</dbReference>